<accession>A0A069QF78</accession>
<dbReference type="HOGENOM" id="CLU_711445_0_0_10"/>
<comment type="caution">
    <text evidence="2">The sequence shown here is derived from an EMBL/GenBank/DDBJ whole genome shotgun (WGS) entry which is preliminary data.</text>
</comment>
<dbReference type="Pfam" id="PF14897">
    <property type="entry name" value="EpsG"/>
    <property type="match status" value="1"/>
</dbReference>
<dbReference type="eggNOG" id="ENOG5033A5I">
    <property type="taxonomic scope" value="Bacteria"/>
</dbReference>
<keyword evidence="1" id="KW-1133">Transmembrane helix</keyword>
<feature type="transmembrane region" description="Helical" evidence="1">
    <location>
        <begin position="101"/>
        <end position="119"/>
    </location>
</feature>
<keyword evidence="3" id="KW-1185">Reference proteome</keyword>
<reference evidence="2 3" key="1">
    <citation type="submission" date="2013-08" db="EMBL/GenBank/DDBJ databases">
        <authorList>
            <person name="Weinstock G."/>
            <person name="Sodergren E."/>
            <person name="Wylie T."/>
            <person name="Fulton L."/>
            <person name="Fulton R."/>
            <person name="Fronick C."/>
            <person name="O'Laughlin M."/>
            <person name="Godfrey J."/>
            <person name="Miner T."/>
            <person name="Herter B."/>
            <person name="Appelbaum E."/>
            <person name="Cordes M."/>
            <person name="Lek S."/>
            <person name="Wollam A."/>
            <person name="Pepin K.H."/>
            <person name="Palsikar V.B."/>
            <person name="Mitreva M."/>
            <person name="Wilson R.K."/>
        </authorList>
    </citation>
    <scope>NUCLEOTIDE SEQUENCE [LARGE SCALE GENOMIC DNA]</scope>
    <source>
        <strain evidence="2 3">ATCC 15930</strain>
    </source>
</reference>
<dbReference type="InterPro" id="IPR049458">
    <property type="entry name" value="EpsG-like"/>
</dbReference>
<feature type="transmembrane region" description="Helical" evidence="1">
    <location>
        <begin position="199"/>
        <end position="222"/>
    </location>
</feature>
<feature type="transmembrane region" description="Helical" evidence="1">
    <location>
        <begin position="328"/>
        <end position="350"/>
    </location>
</feature>
<dbReference type="RefSeq" id="WP_018966613.1">
    <property type="nucleotide sequence ID" value="NZ_KB899211.1"/>
</dbReference>
<evidence type="ECO:0000313" key="2">
    <source>
        <dbReference type="EMBL" id="KDR51460.1"/>
    </source>
</evidence>
<evidence type="ECO:0000256" key="1">
    <source>
        <dbReference type="SAM" id="Phobius"/>
    </source>
</evidence>
<keyword evidence="1" id="KW-0472">Membrane</keyword>
<evidence type="ECO:0000313" key="3">
    <source>
        <dbReference type="Proteomes" id="UP000027442"/>
    </source>
</evidence>
<feature type="transmembrane region" description="Helical" evidence="1">
    <location>
        <begin position="274"/>
        <end position="293"/>
    </location>
</feature>
<dbReference type="AlphaFoldDB" id="A0A069QF78"/>
<protein>
    <recommendedName>
        <fullName evidence="4">EpsG family protein</fullName>
    </recommendedName>
</protein>
<feature type="transmembrane region" description="Helical" evidence="1">
    <location>
        <begin position="166"/>
        <end position="192"/>
    </location>
</feature>
<dbReference type="EMBL" id="JNGW01000106">
    <property type="protein sequence ID" value="KDR51460.1"/>
    <property type="molecule type" value="Genomic_DNA"/>
</dbReference>
<keyword evidence="1" id="KW-0812">Transmembrane</keyword>
<evidence type="ECO:0008006" key="4">
    <source>
        <dbReference type="Google" id="ProtNLM"/>
    </source>
</evidence>
<feature type="transmembrane region" description="Helical" evidence="1">
    <location>
        <begin position="299"/>
        <end position="316"/>
    </location>
</feature>
<proteinExistence type="predicted"/>
<feature type="transmembrane region" description="Helical" evidence="1">
    <location>
        <begin position="242"/>
        <end position="262"/>
    </location>
</feature>
<sequence length="381" mass="44213">MYIYVFILALAMAGALFLPQKYAKSTVYLTCWMMGLALFVGFSDMLGGYDRYIYGELFDEVADIRREGRSVLTAFIFELYPTELGYGYLNVLLSYFTANRYIFIFILTLIIYALYYINIKRYASDYRIALLLFFGLLFFFTFTYLRQMIGVGIAGLSLKYVYERKLWKFIACVLLATLFHNSAIILIPIYIIPIQKLSVGSVVVVMIICLLIGVSGVSSSLFEAYSSTSGLEERTTKYIEDTSGFRIAYLLESIFFLWLILSNYGKVGTDRRQIVLLNVALTFCAILLLFIRSENGGRLGWFFIMGLIATLTTVLIQQQKDIFNKILVYTIIFFLYFRIVTLWGVFLYPYKTFFTNGVREGDRIYEKYEYDANYAKDKFYR</sequence>
<feature type="transmembrane region" description="Helical" evidence="1">
    <location>
        <begin position="27"/>
        <end position="49"/>
    </location>
</feature>
<gene>
    <name evidence="2" type="ORF">HMPREF1991_02481</name>
</gene>
<organism evidence="2 3">
    <name type="scientific">Hoylesella loescheii DSM 19665 = JCM 12249 = ATCC 15930</name>
    <dbReference type="NCBI Taxonomy" id="1122985"/>
    <lineage>
        <taxon>Bacteria</taxon>
        <taxon>Pseudomonadati</taxon>
        <taxon>Bacteroidota</taxon>
        <taxon>Bacteroidia</taxon>
        <taxon>Bacteroidales</taxon>
        <taxon>Prevotellaceae</taxon>
        <taxon>Hoylesella</taxon>
    </lineage>
</organism>
<dbReference type="PATRIC" id="fig|1122985.7.peg.2569"/>
<feature type="transmembrane region" description="Helical" evidence="1">
    <location>
        <begin position="126"/>
        <end position="146"/>
    </location>
</feature>
<dbReference type="Proteomes" id="UP000027442">
    <property type="component" value="Unassembled WGS sequence"/>
</dbReference>
<name>A0A069QF78_HOYLO</name>